<dbReference type="RefSeq" id="WP_191615530.1">
    <property type="nucleotide sequence ID" value="NZ_JACYFG010000006.1"/>
</dbReference>
<organism evidence="1 2">
    <name type="scientific">Pelagicoccus enzymogenes</name>
    <dbReference type="NCBI Taxonomy" id="2773457"/>
    <lineage>
        <taxon>Bacteria</taxon>
        <taxon>Pseudomonadati</taxon>
        <taxon>Verrucomicrobiota</taxon>
        <taxon>Opitutia</taxon>
        <taxon>Puniceicoccales</taxon>
        <taxon>Pelagicoccaceae</taxon>
        <taxon>Pelagicoccus</taxon>
    </lineage>
</organism>
<protein>
    <recommendedName>
        <fullName evidence="3">Glycoside hydrolase family 2 catalytic domain-containing protein</fullName>
    </recommendedName>
</protein>
<gene>
    <name evidence="1" type="ORF">IEN85_02695</name>
</gene>
<keyword evidence="2" id="KW-1185">Reference proteome</keyword>
<comment type="caution">
    <text evidence="1">The sequence shown here is derived from an EMBL/GenBank/DDBJ whole genome shotgun (WGS) entry which is preliminary data.</text>
</comment>
<evidence type="ECO:0000313" key="2">
    <source>
        <dbReference type="Proteomes" id="UP000622317"/>
    </source>
</evidence>
<dbReference type="Proteomes" id="UP000622317">
    <property type="component" value="Unassembled WGS sequence"/>
</dbReference>
<dbReference type="SUPFAM" id="SSF51445">
    <property type="entry name" value="(Trans)glycosidases"/>
    <property type="match status" value="1"/>
</dbReference>
<evidence type="ECO:0008006" key="3">
    <source>
        <dbReference type="Google" id="ProtNLM"/>
    </source>
</evidence>
<dbReference type="InterPro" id="IPR017853">
    <property type="entry name" value="GH"/>
</dbReference>
<reference evidence="1" key="1">
    <citation type="submission" date="2020-09" db="EMBL/GenBank/DDBJ databases">
        <title>Pelagicoccus enzymogenes sp. nov. with an EPS production, isolated from marine sediment.</title>
        <authorList>
            <person name="Feng X."/>
        </authorList>
    </citation>
    <scope>NUCLEOTIDE SEQUENCE</scope>
    <source>
        <strain evidence="1">NFK12</strain>
    </source>
</reference>
<sequence length="412" mass="46014">MSLIENNRPVRVEVRGTENGYSLFRDGKPFFVKGAAGYEHIRELADAGGNSLRTWGMDQTEKALPEVRRYGLSLCAGLWMVPPRQGFDYSDAPLRESQFEALKEQVRALAAEPSLLVWGVGNELELGVTELDPEVWKAVEAVAAFIKQEDSLHPVMTVLASVDEAALQCIEAYCPSIDFVSFNSYGDLELVQCKLDRIGWTRPYLVTEWGANGHWEVRQTSWGAEIEPSSTEKAAQVRRRYQKLDGSHGQCLGSYVFLWGNKQERTPTWYGLFDKHGRATESVDAISSLWSVKGEEGACPQISRLLLDSKDASADVTLKPGDWVEAACEASRGKDSLADAIWSVARESEDKKVGGDREEMSEVLDTRFEPLGEGRVCFSAPLVLGNYRLFVELRYGDRWVATANIPFRVDSR</sequence>
<name>A0A927F703_9BACT</name>
<evidence type="ECO:0000313" key="1">
    <source>
        <dbReference type="EMBL" id="MBD5778386.1"/>
    </source>
</evidence>
<accession>A0A927F703</accession>
<dbReference type="Gene3D" id="3.20.20.80">
    <property type="entry name" value="Glycosidases"/>
    <property type="match status" value="1"/>
</dbReference>
<dbReference type="AlphaFoldDB" id="A0A927F703"/>
<dbReference type="EMBL" id="JACYFG010000006">
    <property type="protein sequence ID" value="MBD5778386.1"/>
    <property type="molecule type" value="Genomic_DNA"/>
</dbReference>
<proteinExistence type="predicted"/>